<dbReference type="EMBL" id="CAMXCT020001956">
    <property type="protein sequence ID" value="CAL1147826.1"/>
    <property type="molecule type" value="Genomic_DNA"/>
</dbReference>
<reference evidence="8 9" key="2">
    <citation type="submission" date="2024-05" db="EMBL/GenBank/DDBJ databases">
        <authorList>
            <person name="Chen Y."/>
            <person name="Shah S."/>
            <person name="Dougan E. K."/>
            <person name="Thang M."/>
            <person name="Chan C."/>
        </authorList>
    </citation>
    <scope>NUCLEOTIDE SEQUENCE [LARGE SCALE GENOMIC DNA]</scope>
</reference>
<evidence type="ECO:0000256" key="2">
    <source>
        <dbReference type="ARBA" id="ARBA00022771"/>
    </source>
</evidence>
<feature type="domain" description="C3H1-type" evidence="6">
    <location>
        <begin position="1"/>
        <end position="27"/>
    </location>
</feature>
<dbReference type="PROSITE" id="PS50103">
    <property type="entry name" value="ZF_C3H1"/>
    <property type="match status" value="1"/>
</dbReference>
<dbReference type="EMBL" id="CAMXCT010001956">
    <property type="protein sequence ID" value="CAI3994451.1"/>
    <property type="molecule type" value="Genomic_DNA"/>
</dbReference>
<dbReference type="SMART" id="SM00356">
    <property type="entry name" value="ZnF_C3H1"/>
    <property type="match status" value="1"/>
</dbReference>
<feature type="region of interest" description="Disordered" evidence="5">
    <location>
        <begin position="25"/>
        <end position="48"/>
    </location>
</feature>
<keyword evidence="2 4" id="KW-0863">Zinc-finger</keyword>
<reference evidence="7" key="1">
    <citation type="submission" date="2022-10" db="EMBL/GenBank/DDBJ databases">
        <authorList>
            <person name="Chen Y."/>
            <person name="Dougan E. K."/>
            <person name="Chan C."/>
            <person name="Rhodes N."/>
            <person name="Thang M."/>
        </authorList>
    </citation>
    <scope>NUCLEOTIDE SEQUENCE</scope>
</reference>
<feature type="zinc finger region" description="C3H1-type" evidence="4">
    <location>
        <begin position="1"/>
        <end position="27"/>
    </location>
</feature>
<organism evidence="7">
    <name type="scientific">Cladocopium goreaui</name>
    <dbReference type="NCBI Taxonomy" id="2562237"/>
    <lineage>
        <taxon>Eukaryota</taxon>
        <taxon>Sar</taxon>
        <taxon>Alveolata</taxon>
        <taxon>Dinophyceae</taxon>
        <taxon>Suessiales</taxon>
        <taxon>Symbiodiniaceae</taxon>
        <taxon>Cladocopium</taxon>
    </lineage>
</organism>
<dbReference type="OrthoDB" id="20729at2759"/>
<keyword evidence="9" id="KW-1185">Reference proteome</keyword>
<dbReference type="InterPro" id="IPR000571">
    <property type="entry name" value="Znf_CCCH"/>
</dbReference>
<proteinExistence type="predicted"/>
<protein>
    <submittedName>
        <fullName evidence="8">Mitochondrial carrier protein</fullName>
    </submittedName>
</protein>
<evidence type="ECO:0000256" key="1">
    <source>
        <dbReference type="ARBA" id="ARBA00022723"/>
    </source>
</evidence>
<evidence type="ECO:0000313" key="7">
    <source>
        <dbReference type="EMBL" id="CAI3994451.1"/>
    </source>
</evidence>
<evidence type="ECO:0000313" key="8">
    <source>
        <dbReference type="EMBL" id="CAL4781763.1"/>
    </source>
</evidence>
<evidence type="ECO:0000256" key="3">
    <source>
        <dbReference type="ARBA" id="ARBA00022833"/>
    </source>
</evidence>
<dbReference type="Proteomes" id="UP001152797">
    <property type="component" value="Unassembled WGS sequence"/>
</dbReference>
<evidence type="ECO:0000313" key="9">
    <source>
        <dbReference type="Proteomes" id="UP001152797"/>
    </source>
</evidence>
<comment type="caution">
    <text evidence="7">The sequence shown here is derived from an EMBL/GenBank/DDBJ whole genome shotgun (WGS) entry which is preliminary data.</text>
</comment>
<dbReference type="EMBL" id="CAMXCT030001956">
    <property type="protein sequence ID" value="CAL4781763.1"/>
    <property type="molecule type" value="Genomic_DNA"/>
</dbReference>
<dbReference type="InterPro" id="IPR036855">
    <property type="entry name" value="Znf_CCCH_sf"/>
</dbReference>
<dbReference type="Gene3D" id="4.10.1000.10">
    <property type="entry name" value="Zinc finger, CCCH-type"/>
    <property type="match status" value="1"/>
</dbReference>
<sequence length="316" mass="34715">MAEKTCRHFLEGRCKHGDACRHLHPETPEKAPEKAPAPPVFPKPDWGDPELAGADFAKRLTVSPRRPRKTTMPQVVRTSDGLMPQLTRQMWFRMVLRITPVAGGLKAAQYAAMREMKLSLDHVMHPAASSMVSFGVLGTGFQSVIYNTLISEMYKVYTGKAKKAVSLRELAKGVQPGLVWCFGRESVAMGLGLYLGPVVKTRLAAAVQDETGKPCIAGVHLPEGVLRFSAGFASGACTAFATQWMHNVSLFAGRLAAHGAEEGAPYYTRAAWHTAYKELGPAVFYMNYPHRMCLIAGAVALLTYVDIFHRPELRML</sequence>
<keyword evidence="3 4" id="KW-0862">Zinc</keyword>
<gene>
    <name evidence="7" type="ORF">C1SCF055_LOCUS21097</name>
</gene>
<evidence type="ECO:0000259" key="6">
    <source>
        <dbReference type="PROSITE" id="PS50103"/>
    </source>
</evidence>
<keyword evidence="1 4" id="KW-0479">Metal-binding</keyword>
<evidence type="ECO:0000256" key="5">
    <source>
        <dbReference type="SAM" id="MobiDB-lite"/>
    </source>
</evidence>
<dbReference type="AlphaFoldDB" id="A0A9P1CQG3"/>
<dbReference type="GO" id="GO:0008270">
    <property type="term" value="F:zinc ion binding"/>
    <property type="evidence" value="ECO:0007669"/>
    <property type="project" value="UniProtKB-KW"/>
</dbReference>
<name>A0A9P1CQG3_9DINO</name>
<dbReference type="SUPFAM" id="SSF90229">
    <property type="entry name" value="CCCH zinc finger"/>
    <property type="match status" value="1"/>
</dbReference>
<evidence type="ECO:0000256" key="4">
    <source>
        <dbReference type="PROSITE-ProRule" id="PRU00723"/>
    </source>
</evidence>
<accession>A0A9P1CQG3</accession>